<comment type="caution">
    <text evidence="2">The sequence shown here is derived from an EMBL/GenBank/DDBJ whole genome shotgun (WGS) entry which is preliminary data.</text>
</comment>
<accession>A0ABW7TPU6</accession>
<dbReference type="EMBL" id="JBIRUQ010000005">
    <property type="protein sequence ID" value="MFI1463068.1"/>
    <property type="molecule type" value="Genomic_DNA"/>
</dbReference>
<dbReference type="RefSeq" id="WP_063820633.1">
    <property type="nucleotide sequence ID" value="NZ_JBIRUQ010000005.1"/>
</dbReference>
<feature type="region of interest" description="Disordered" evidence="1">
    <location>
        <begin position="150"/>
        <end position="174"/>
    </location>
</feature>
<feature type="compositionally biased region" description="Basic and acidic residues" evidence="1">
    <location>
        <begin position="333"/>
        <end position="351"/>
    </location>
</feature>
<gene>
    <name evidence="2" type="ORF">ACH4WX_20320</name>
</gene>
<sequence>MADTVRIRRLRPDLWLIGPPGAPTAADPDPGVDTAVLEVSGGYLTWSLTAGQRVAAAALHDLETAQEWLWALYGADVALAADAYTEPVDLPVRPGNPDLATAVRRLAYAHWAARWWPASTIDDIAALDPELLDSEIGELTEFCESVVDGADSPPAAGVDEVSAGPTGDRDIGRDTGAREWTTARADEYALAAGPNPSRGADLVLGRGTAGWDWRYCPAGVVDASERAVSWELFRAAGRTVARVHAVAAPGVPAELPGYLRPHALIRTRDGFLDVALELNGDAWTGETAEPTDAVLGVEIYVPGVGRSAPAGTGTPLGHSRASNRPPGSSPRASADDRPDAADSGAHADSRVARNVADPDAQPEPVGRPHGVDPVEPPQPSSAVERPTSGVDEEIDNTVAQGITGTSVDAERRRAVRELARNRLRLAAARSAEVNPAEPFGTGEFADSAGNSLADIAPLRSEVTAAMEDSDF</sequence>
<proteinExistence type="predicted"/>
<dbReference type="Proteomes" id="UP001611263">
    <property type="component" value="Unassembled WGS sequence"/>
</dbReference>
<protein>
    <submittedName>
        <fullName evidence="2">Uncharacterized protein</fullName>
    </submittedName>
</protein>
<evidence type="ECO:0000313" key="2">
    <source>
        <dbReference type="EMBL" id="MFI1463068.1"/>
    </source>
</evidence>
<evidence type="ECO:0000313" key="3">
    <source>
        <dbReference type="Proteomes" id="UP001611263"/>
    </source>
</evidence>
<evidence type="ECO:0000256" key="1">
    <source>
        <dbReference type="SAM" id="MobiDB-lite"/>
    </source>
</evidence>
<dbReference type="GeneID" id="93507039"/>
<keyword evidence="3" id="KW-1185">Reference proteome</keyword>
<name>A0ABW7TPU6_9NOCA</name>
<reference evidence="2 3" key="1">
    <citation type="submission" date="2024-10" db="EMBL/GenBank/DDBJ databases">
        <title>The Natural Products Discovery Center: Release of the First 8490 Sequenced Strains for Exploring Actinobacteria Biosynthetic Diversity.</title>
        <authorList>
            <person name="Kalkreuter E."/>
            <person name="Kautsar S.A."/>
            <person name="Yang D."/>
            <person name="Bader C.D."/>
            <person name="Teijaro C.N."/>
            <person name="Fluegel L."/>
            <person name="Davis C.M."/>
            <person name="Simpson J.R."/>
            <person name="Lauterbach L."/>
            <person name="Steele A.D."/>
            <person name="Gui C."/>
            <person name="Meng S."/>
            <person name="Li G."/>
            <person name="Viehrig K."/>
            <person name="Ye F."/>
            <person name="Su P."/>
            <person name="Kiefer A.F."/>
            <person name="Nichols A."/>
            <person name="Cepeda A.J."/>
            <person name="Yan W."/>
            <person name="Fan B."/>
            <person name="Jiang Y."/>
            <person name="Adhikari A."/>
            <person name="Zheng C.-J."/>
            <person name="Schuster L."/>
            <person name="Cowan T.M."/>
            <person name="Smanski M.J."/>
            <person name="Chevrette M.G."/>
            <person name="De Carvalho L.P.S."/>
            <person name="Shen B."/>
        </authorList>
    </citation>
    <scope>NUCLEOTIDE SEQUENCE [LARGE SCALE GENOMIC DNA]</scope>
    <source>
        <strain evidence="2 3">NPDC020568</strain>
    </source>
</reference>
<organism evidence="2 3">
    <name type="scientific">Nocardia carnea</name>
    <dbReference type="NCBI Taxonomy" id="37328"/>
    <lineage>
        <taxon>Bacteria</taxon>
        <taxon>Bacillati</taxon>
        <taxon>Actinomycetota</taxon>
        <taxon>Actinomycetes</taxon>
        <taxon>Mycobacteriales</taxon>
        <taxon>Nocardiaceae</taxon>
        <taxon>Nocardia</taxon>
    </lineage>
</organism>
<feature type="region of interest" description="Disordered" evidence="1">
    <location>
        <begin position="306"/>
        <end position="395"/>
    </location>
</feature>